<dbReference type="Proteomes" id="UP001457282">
    <property type="component" value="Unassembled WGS sequence"/>
</dbReference>
<reference evidence="3 4" key="1">
    <citation type="journal article" date="2023" name="G3 (Bethesda)">
        <title>A chromosome-length genome assembly and annotation of blackberry (Rubus argutus, cv. 'Hillquist').</title>
        <authorList>
            <person name="Bruna T."/>
            <person name="Aryal R."/>
            <person name="Dudchenko O."/>
            <person name="Sargent D.J."/>
            <person name="Mead D."/>
            <person name="Buti M."/>
            <person name="Cavallini A."/>
            <person name="Hytonen T."/>
            <person name="Andres J."/>
            <person name="Pham M."/>
            <person name="Weisz D."/>
            <person name="Mascagni F."/>
            <person name="Usai G."/>
            <person name="Natali L."/>
            <person name="Bassil N."/>
            <person name="Fernandez G.E."/>
            <person name="Lomsadze A."/>
            <person name="Armour M."/>
            <person name="Olukolu B."/>
            <person name="Poorten T."/>
            <person name="Britton C."/>
            <person name="Davik J."/>
            <person name="Ashrafi H."/>
            <person name="Aiden E.L."/>
            <person name="Borodovsky M."/>
            <person name="Worthington M."/>
        </authorList>
    </citation>
    <scope>NUCLEOTIDE SEQUENCE [LARGE SCALE GENOMIC DNA]</scope>
    <source>
        <strain evidence="3">PI 553951</strain>
    </source>
</reference>
<keyword evidence="4" id="KW-1185">Reference proteome</keyword>
<feature type="compositionally biased region" description="Low complexity" evidence="1">
    <location>
        <begin position="27"/>
        <end position="53"/>
    </location>
</feature>
<protein>
    <recommendedName>
        <fullName evidence="2">hAT-like transposase RNase-H fold domain-containing protein</fullName>
    </recommendedName>
</protein>
<dbReference type="GO" id="GO:0003677">
    <property type="term" value="F:DNA binding"/>
    <property type="evidence" value="ECO:0007669"/>
    <property type="project" value="InterPro"/>
</dbReference>
<dbReference type="InterPro" id="IPR012337">
    <property type="entry name" value="RNaseH-like_sf"/>
</dbReference>
<evidence type="ECO:0000313" key="3">
    <source>
        <dbReference type="EMBL" id="KAK9950967.1"/>
    </source>
</evidence>
<dbReference type="InterPro" id="IPR025525">
    <property type="entry name" value="hAT-like_transposase_RNase-H"/>
</dbReference>
<organism evidence="3 4">
    <name type="scientific">Rubus argutus</name>
    <name type="common">Southern blackberry</name>
    <dbReference type="NCBI Taxonomy" id="59490"/>
    <lineage>
        <taxon>Eukaryota</taxon>
        <taxon>Viridiplantae</taxon>
        <taxon>Streptophyta</taxon>
        <taxon>Embryophyta</taxon>
        <taxon>Tracheophyta</taxon>
        <taxon>Spermatophyta</taxon>
        <taxon>Magnoliopsida</taxon>
        <taxon>eudicotyledons</taxon>
        <taxon>Gunneridae</taxon>
        <taxon>Pentapetalae</taxon>
        <taxon>rosids</taxon>
        <taxon>fabids</taxon>
        <taxon>Rosales</taxon>
        <taxon>Rosaceae</taxon>
        <taxon>Rosoideae</taxon>
        <taxon>Rosoideae incertae sedis</taxon>
        <taxon>Rubus</taxon>
    </lineage>
</organism>
<accession>A0AAW1YQL9</accession>
<sequence>MSSMSENSIPPPAAPVPASPAAPVPTSPTTGSTAATTASTAATTASTATTTAARPKTGKKSGLPGNHGPSEVWAVHITKHIIPETKNFYDITMRVSGSCYVTSTTYMDEIKRTKAILDMHVESADYELRAMALLMNEKFEKYCKIENVNPILLAAMVLDPRNKMQYAVWMFKKYWGVHLVDGLVAQLKDFMTRLYNQYKQQDKALGISTSKRTLTDLQTSPGNQQVSDGDRAEFNQYLMEIERVDAFNDLDKYLQDRVELGDAMARDIASLSIGGSVLE</sequence>
<dbReference type="Pfam" id="PF14372">
    <property type="entry name" value="hAT-like_RNase-H"/>
    <property type="match status" value="1"/>
</dbReference>
<dbReference type="AlphaFoldDB" id="A0AAW1YQL9"/>
<dbReference type="PANTHER" id="PTHR23272">
    <property type="entry name" value="BED FINGER-RELATED"/>
    <property type="match status" value="1"/>
</dbReference>
<feature type="domain" description="hAT-like transposase RNase-H fold" evidence="2">
    <location>
        <begin position="96"/>
        <end position="198"/>
    </location>
</feature>
<dbReference type="EMBL" id="JBEDUW010000001">
    <property type="protein sequence ID" value="KAK9950967.1"/>
    <property type="molecule type" value="Genomic_DNA"/>
</dbReference>
<name>A0AAW1YQL9_RUBAR</name>
<feature type="region of interest" description="Disordered" evidence="1">
    <location>
        <begin position="1"/>
        <end position="67"/>
    </location>
</feature>
<evidence type="ECO:0000256" key="1">
    <source>
        <dbReference type="SAM" id="MobiDB-lite"/>
    </source>
</evidence>
<evidence type="ECO:0000259" key="2">
    <source>
        <dbReference type="Pfam" id="PF14372"/>
    </source>
</evidence>
<feature type="compositionally biased region" description="Pro residues" evidence="1">
    <location>
        <begin position="9"/>
        <end position="26"/>
    </location>
</feature>
<dbReference type="SUPFAM" id="SSF53098">
    <property type="entry name" value="Ribonuclease H-like"/>
    <property type="match status" value="1"/>
</dbReference>
<gene>
    <name evidence="3" type="ORF">M0R45_006430</name>
</gene>
<evidence type="ECO:0000313" key="4">
    <source>
        <dbReference type="Proteomes" id="UP001457282"/>
    </source>
</evidence>
<comment type="caution">
    <text evidence="3">The sequence shown here is derived from an EMBL/GenBank/DDBJ whole genome shotgun (WGS) entry which is preliminary data.</text>
</comment>
<dbReference type="PANTHER" id="PTHR23272:SF161">
    <property type="entry name" value="ZINC FINGER BED DOMAIN-CONTAINING PROTEIN RICESLEEPER 1-LIKE"/>
    <property type="match status" value="1"/>
</dbReference>
<proteinExistence type="predicted"/>